<dbReference type="Pfam" id="PF16889">
    <property type="entry name" value="Hepar_II_III_N"/>
    <property type="match status" value="1"/>
</dbReference>
<dbReference type="Pfam" id="PF07940">
    <property type="entry name" value="Hepar_II_III_C"/>
    <property type="match status" value="1"/>
</dbReference>
<dbReference type="OrthoDB" id="4592556at2"/>
<evidence type="ECO:0000259" key="7">
    <source>
        <dbReference type="Pfam" id="PF16889"/>
    </source>
</evidence>
<dbReference type="EMBL" id="SZWF01000029">
    <property type="protein sequence ID" value="KAA9393093.1"/>
    <property type="molecule type" value="Genomic_DNA"/>
</dbReference>
<comment type="subcellular location">
    <subcellularLocation>
        <location evidence="1">Periplasm</location>
    </subcellularLocation>
</comment>
<dbReference type="InterPro" id="IPR008929">
    <property type="entry name" value="Chondroitin_lyas"/>
</dbReference>
<sequence>MADRNGKPRNSPPLRPQAIERERIMVNLESAKRQAIGHHFMARKDDDAVAAGLLSGSLTMPPHKEWALPADPTWSENPFDDNNWQFQYHMLRWLDPLRRTAQAGDQKSAEAWARYARSWIQTNPPGKGGSRWPWTDMADGVRAMELSFGLLAVGEQEWLIRSLEQHRDWLQDPKHIKHGNHALHQILGLFVVSAVLEDTTAMDTAVSWLGDRLRKSWDEEGVSEEGSVAYHRLNYSWWQEAMTRLDLEGVERPEGAHRLDLVPEVLSHATTPLGYLARIGDTNTSKLRGITHPAAEYAQSFGRRGTAPSATTAVYDQGYAFVRSGWGQERPFVQETYLAATFGRQNKIHGHSDGGGITFCADGVQWLDNGGRYYYGQDPLQEYMKSRRSHSLIVVPGREARRDQPVLLTHHEDTDDYTDFTFSDTSYSGVQIDRRITYLKKWDLTLILDRVQSDSPVKAEQRWHCGQGVKATALSSGFALKRAKKTLHVASLTDGQRKDVRNGQMKPLIGWTSTGWRTSAPVDVGTVYDRGTDMTFGALLGAWSSPAVQLLKQRLKDVNDIAVDIHELVPAALLREPWQGAEVPPRKRGSPSLDAELDWVTEDTLRINAAGPGTHFKFDVYGDEGPLFIGSWSRGHELTLQVPASSQPRVQVWNRISPTVTQSILAQTPMQGPGVPESLSEPSALDEPMDQPGLPDLVSESPLSDEPMSRTLVLIETMFCDNEQDENVLATYFERFKISLSSLLAQQIPDNAELLVTIYISSDKQKWIHRTRRIIESASHSPRARYRIHEYDHPAEGYPQRDHIDWLKNPNKQGPYRGGHFTAAHSDIRFEEYGRLIRAAIDDDDLMLRHHVGSLVRMATAAQAEFPDDPIMALGPLHTYIGYVEGAHVRFQDVDMRRSMGGNRCFVIARPSEVDLVPLSPWSIPEIIDIYQGFVAEKRGFRLSYVREHSAGLVYMRWGSNLSAHMKDIHVLEKHGEFTLDRVEDILALDGAQAEGDNDMTFGLLAPDLRLTVKRSGDRVNVVTNFDKLRLRNAQICFYLMSGGKRVAVRGYSEVARATFPQAPGKVQIIGFIRFQGEIIARVASERI</sequence>
<evidence type="ECO:0000256" key="5">
    <source>
        <dbReference type="SAM" id="MobiDB-lite"/>
    </source>
</evidence>
<keyword evidence="3" id="KW-0574">Periplasm</keyword>
<evidence type="ECO:0000256" key="3">
    <source>
        <dbReference type="ARBA" id="ARBA00022764"/>
    </source>
</evidence>
<dbReference type="Gene3D" id="1.50.10.100">
    <property type="entry name" value="Chondroitin AC/alginate lyase"/>
    <property type="match status" value="1"/>
</dbReference>
<evidence type="ECO:0000259" key="6">
    <source>
        <dbReference type="Pfam" id="PF07940"/>
    </source>
</evidence>
<dbReference type="Gene3D" id="2.70.98.70">
    <property type="match status" value="1"/>
</dbReference>
<dbReference type="Proteomes" id="UP000325957">
    <property type="component" value="Unassembled WGS sequence"/>
</dbReference>
<evidence type="ECO:0000313" key="8">
    <source>
        <dbReference type="EMBL" id="KAA9393093.1"/>
    </source>
</evidence>
<evidence type="ECO:0000256" key="2">
    <source>
        <dbReference type="ARBA" id="ARBA00022729"/>
    </source>
</evidence>
<dbReference type="SUPFAM" id="SSF48230">
    <property type="entry name" value="Chondroitin AC/alginate lyase"/>
    <property type="match status" value="1"/>
</dbReference>
<dbReference type="PANTHER" id="PTHR39210:SF1">
    <property type="entry name" value="HEPARIN-SULFATE LYASE"/>
    <property type="match status" value="1"/>
</dbReference>
<accession>A0A5J5KTX0</accession>
<evidence type="ECO:0000256" key="1">
    <source>
        <dbReference type="ARBA" id="ARBA00004418"/>
    </source>
</evidence>
<protein>
    <submittedName>
        <fullName evidence="8">Uncharacterized protein</fullName>
    </submittedName>
</protein>
<feature type="domain" description="Heparin-sulfate lyase N-terminal" evidence="7">
    <location>
        <begin position="65"/>
        <end position="242"/>
    </location>
</feature>
<dbReference type="GO" id="GO:0016829">
    <property type="term" value="F:lyase activity"/>
    <property type="evidence" value="ECO:0007669"/>
    <property type="project" value="UniProtKB-KW"/>
</dbReference>
<dbReference type="InterPro" id="IPR031680">
    <property type="entry name" value="Hepar_II_III_N"/>
</dbReference>
<dbReference type="InterPro" id="IPR012480">
    <property type="entry name" value="Hepar_II_III_C"/>
</dbReference>
<feature type="region of interest" description="Disordered" evidence="5">
    <location>
        <begin position="668"/>
        <end position="705"/>
    </location>
</feature>
<gene>
    <name evidence="8" type="ORF">FCK90_14040</name>
</gene>
<keyword evidence="4" id="KW-0456">Lyase</keyword>
<reference evidence="8 9" key="1">
    <citation type="submission" date="2019-05" db="EMBL/GenBank/DDBJ databases">
        <title>Kocuria coralli sp. nov., a novel actinobacterium isolated from coral reef seawater.</title>
        <authorList>
            <person name="Li J."/>
        </authorList>
    </citation>
    <scope>NUCLEOTIDE SEQUENCE [LARGE SCALE GENOMIC DNA]</scope>
    <source>
        <strain evidence="8 9">SCSIO 13007</strain>
    </source>
</reference>
<proteinExistence type="predicted"/>
<dbReference type="RefSeq" id="WP_158034935.1">
    <property type="nucleotide sequence ID" value="NZ_ML708631.1"/>
</dbReference>
<dbReference type="GO" id="GO:0042597">
    <property type="term" value="C:periplasmic space"/>
    <property type="evidence" value="ECO:0007669"/>
    <property type="project" value="UniProtKB-SubCell"/>
</dbReference>
<comment type="caution">
    <text evidence="8">The sequence shown here is derived from an EMBL/GenBank/DDBJ whole genome shotgun (WGS) entry which is preliminary data.</text>
</comment>
<name>A0A5J5KTX0_9MICC</name>
<keyword evidence="9" id="KW-1185">Reference proteome</keyword>
<evidence type="ECO:0000256" key="4">
    <source>
        <dbReference type="ARBA" id="ARBA00023239"/>
    </source>
</evidence>
<organism evidence="8 9">
    <name type="scientific">Kocuria coralli</name>
    <dbReference type="NCBI Taxonomy" id="1461025"/>
    <lineage>
        <taxon>Bacteria</taxon>
        <taxon>Bacillati</taxon>
        <taxon>Actinomycetota</taxon>
        <taxon>Actinomycetes</taxon>
        <taxon>Micrococcales</taxon>
        <taxon>Micrococcaceae</taxon>
        <taxon>Kocuria</taxon>
    </lineage>
</organism>
<dbReference type="PANTHER" id="PTHR39210">
    <property type="entry name" value="HEPARIN-SULFATE LYASE"/>
    <property type="match status" value="1"/>
</dbReference>
<evidence type="ECO:0000313" key="9">
    <source>
        <dbReference type="Proteomes" id="UP000325957"/>
    </source>
</evidence>
<keyword evidence="2" id="KW-0732">Signal</keyword>
<dbReference type="AlphaFoldDB" id="A0A5J5KTX0"/>
<feature type="domain" description="Heparinase II/III-like C-terminal" evidence="6">
    <location>
        <begin position="316"/>
        <end position="482"/>
    </location>
</feature>